<gene>
    <name evidence="1" type="ORF">HMPREF1051_0013</name>
</gene>
<name>I2ND28_NEISI</name>
<comment type="caution">
    <text evidence="1">The sequence shown here is derived from an EMBL/GenBank/DDBJ whole genome shotgun (WGS) entry which is preliminary data.</text>
</comment>
<sequence>MGEFFLNGLFHDVSFNRGRLKTLKTGFQTTFAFDGWLV</sequence>
<proteinExistence type="predicted"/>
<reference evidence="1 2" key="1">
    <citation type="submission" date="2012-04" db="EMBL/GenBank/DDBJ databases">
        <authorList>
            <person name="Harkins D.M."/>
            <person name="Madupu R."/>
            <person name="Durkin A.S."/>
            <person name="Torralba M."/>
            <person name="Methe B."/>
            <person name="Sutton G.G."/>
            <person name="Nelson K.E."/>
        </authorList>
    </citation>
    <scope>NUCLEOTIDE SEQUENCE [LARGE SCALE GENOMIC DNA]</scope>
    <source>
        <strain evidence="1 2">VK64</strain>
    </source>
</reference>
<evidence type="ECO:0000313" key="1">
    <source>
        <dbReference type="EMBL" id="EIG23739.1"/>
    </source>
</evidence>
<dbReference type="AlphaFoldDB" id="I2ND28"/>
<dbReference type="Proteomes" id="UP000004473">
    <property type="component" value="Unassembled WGS sequence"/>
</dbReference>
<protein>
    <submittedName>
        <fullName evidence="1">Uncharacterized protein</fullName>
    </submittedName>
</protein>
<accession>I2ND28</accession>
<evidence type="ECO:0000313" key="2">
    <source>
        <dbReference type="Proteomes" id="UP000004473"/>
    </source>
</evidence>
<dbReference type="EMBL" id="AJMT01000204">
    <property type="protein sequence ID" value="EIG23739.1"/>
    <property type="molecule type" value="Genomic_DNA"/>
</dbReference>
<dbReference type="PATRIC" id="fig|1095748.3.peg.2688"/>
<organism evidence="1 2">
    <name type="scientific">Neisseria sicca VK64</name>
    <dbReference type="NCBI Taxonomy" id="1095748"/>
    <lineage>
        <taxon>Bacteria</taxon>
        <taxon>Pseudomonadati</taxon>
        <taxon>Pseudomonadota</taxon>
        <taxon>Betaproteobacteria</taxon>
        <taxon>Neisseriales</taxon>
        <taxon>Neisseriaceae</taxon>
        <taxon>Neisseria</taxon>
    </lineage>
</organism>